<proteinExistence type="predicted"/>
<sequence>MVRFLFDTERHFHRIQEKSTTVDQEIKSLELNITQLSAITGAHRQTIASRLKGVKTSGGNGSNLKIYRLVDILTAMMTMPAVTGENDPNKMKPSDRRAWFQSEMTRIELEKEMRTLIPASEVLSVYAVMAKTVVKTLEILPDLLERDAALPPDALEMTQKIIDQLREDLASMTYQACADAINGDDDDNGDEGQEEEQE</sequence>
<dbReference type="EMBL" id="CP000857">
    <property type="protein sequence ID" value="ACN46821.1"/>
    <property type="molecule type" value="Genomic_DNA"/>
</dbReference>
<gene>
    <name evidence="2" type="ordered locus">SPC_2721</name>
</gene>
<dbReference type="Proteomes" id="UP000001599">
    <property type="component" value="Chromosome"/>
</dbReference>
<dbReference type="HOGENOM" id="CLU_135515_0_0_6"/>
<name>C0PVV4_SALPC</name>
<feature type="region of interest" description="Disordered" evidence="1">
    <location>
        <begin position="179"/>
        <end position="198"/>
    </location>
</feature>
<evidence type="ECO:0000313" key="3">
    <source>
        <dbReference type="Proteomes" id="UP000001599"/>
    </source>
</evidence>
<feature type="compositionally biased region" description="Acidic residues" evidence="1">
    <location>
        <begin position="182"/>
        <end position="198"/>
    </location>
</feature>
<dbReference type="AlphaFoldDB" id="C0PVV4"/>
<accession>C0PVV4</accession>
<dbReference type="InterPro" id="IPR009901">
    <property type="entry name" value="Phage_VT1-Sakai_H0025"/>
</dbReference>
<organism evidence="2 3">
    <name type="scientific">Salmonella paratyphi C (strain RKS4594)</name>
    <dbReference type="NCBI Taxonomy" id="476213"/>
    <lineage>
        <taxon>Bacteria</taxon>
        <taxon>Pseudomonadati</taxon>
        <taxon>Pseudomonadota</taxon>
        <taxon>Gammaproteobacteria</taxon>
        <taxon>Enterobacterales</taxon>
        <taxon>Enterobacteriaceae</taxon>
        <taxon>Salmonella</taxon>
    </lineage>
</organism>
<protein>
    <submittedName>
        <fullName evidence="2">Gifsy-2 prophage protein</fullName>
    </submittedName>
</protein>
<evidence type="ECO:0000313" key="2">
    <source>
        <dbReference type="EMBL" id="ACN46821.1"/>
    </source>
</evidence>
<dbReference type="KEGG" id="sei:SPC_2721"/>
<dbReference type="Pfam" id="PF07278">
    <property type="entry name" value="DUF1441"/>
    <property type="match status" value="1"/>
</dbReference>
<evidence type="ECO:0000256" key="1">
    <source>
        <dbReference type="SAM" id="MobiDB-lite"/>
    </source>
</evidence>
<reference evidence="2 3" key="1">
    <citation type="journal article" date="2009" name="PLoS ONE">
        <title>Salmonella paratyphi C: genetic divergence from Salmonella choleraesuis and pathogenic convergence with Salmonella typhi.</title>
        <authorList>
            <person name="Liu W.-Q."/>
            <person name="Feng Y."/>
            <person name="Wang Y."/>
            <person name="Zou Q.-H."/>
            <person name="Chen F."/>
            <person name="Guo J.-T."/>
            <person name="Peng Y.-H."/>
            <person name="Jin Y."/>
            <person name="Li Y.-G."/>
            <person name="Hu S.-N."/>
            <person name="Johnston R.N."/>
            <person name="Liu G.-R."/>
            <person name="Liu S.-L."/>
        </authorList>
    </citation>
    <scope>NUCLEOTIDE SEQUENCE [LARGE SCALE GENOMIC DNA]</scope>
    <source>
        <strain evidence="2 3">RKS4594</strain>
    </source>
</reference>